<dbReference type="RefSeq" id="WP_151144457.1">
    <property type="nucleotide sequence ID" value="NZ_WAGX01000005.1"/>
</dbReference>
<gene>
    <name evidence="1" type="ORF">F7O84_09910</name>
</gene>
<proteinExistence type="predicted"/>
<organism evidence="1 2">
    <name type="scientific">Candidatus Galacturonatibacter soehngenii</name>
    <dbReference type="NCBI Taxonomy" id="2307010"/>
    <lineage>
        <taxon>Bacteria</taxon>
        <taxon>Bacillati</taxon>
        <taxon>Bacillota</taxon>
        <taxon>Clostridia</taxon>
        <taxon>Lachnospirales</taxon>
        <taxon>Lachnospiraceae</taxon>
        <taxon>Candidatus Galacturonatibacter</taxon>
    </lineage>
</organism>
<dbReference type="Proteomes" id="UP000461768">
    <property type="component" value="Unassembled WGS sequence"/>
</dbReference>
<evidence type="ECO:0000313" key="2">
    <source>
        <dbReference type="Proteomes" id="UP000461768"/>
    </source>
</evidence>
<reference evidence="1 2" key="2">
    <citation type="submission" date="2020-02" db="EMBL/GenBank/DDBJ databases">
        <title>Candidatus Galacturonibacter soehngenii shows hetero-acetogenic catabolism of galacturonic acid but lacks a canonical carbon monoxide dehydrogenase/acetyl-CoA synthase complex.</title>
        <authorList>
            <person name="Diender M."/>
            <person name="Stouten G.R."/>
            <person name="Petersen J.F."/>
            <person name="Nielsen P.H."/>
            <person name="Dueholm M.S."/>
            <person name="Pronk J.T."/>
            <person name="Van Loosdrecht M.C.M."/>
        </authorList>
    </citation>
    <scope>NUCLEOTIDE SEQUENCE [LARGE SCALE GENOMIC DNA]</scope>
    <source>
        <strain evidence="1">GalUA</strain>
    </source>
</reference>
<reference evidence="1 2" key="1">
    <citation type="submission" date="2019-09" db="EMBL/GenBank/DDBJ databases">
        <authorList>
            <person name="Valk L.C."/>
        </authorList>
    </citation>
    <scope>NUCLEOTIDE SEQUENCE [LARGE SCALE GENOMIC DNA]</scope>
    <source>
        <strain evidence="1">GalUA</strain>
    </source>
</reference>
<comment type="caution">
    <text evidence="1">The sequence shown here is derived from an EMBL/GenBank/DDBJ whole genome shotgun (WGS) entry which is preliminary data.</text>
</comment>
<dbReference type="AlphaFoldDB" id="A0A7V7QJN6"/>
<evidence type="ECO:0000313" key="1">
    <source>
        <dbReference type="EMBL" id="KAB1437892.1"/>
    </source>
</evidence>
<dbReference type="OrthoDB" id="2065943at2"/>
<name>A0A7V7QJN6_9FIRM</name>
<keyword evidence="2" id="KW-1185">Reference proteome</keyword>
<accession>A0A7V7QJN6</accession>
<dbReference type="EMBL" id="WAGX01000005">
    <property type="protein sequence ID" value="KAB1437892.1"/>
    <property type="molecule type" value="Genomic_DNA"/>
</dbReference>
<protein>
    <submittedName>
        <fullName evidence="1">Uncharacterized protein</fullName>
    </submittedName>
</protein>
<sequence>MKLLNYDSKTLIMQNIRSTVKVIPTTYTTGQYKILRRLIVQKRITKDFFDFLLLELYGLSDWKRLSYPQMYEFIHILTYWNYKKEVVNHE</sequence>